<dbReference type="AlphaFoldDB" id="A0AAW0G453"/>
<name>A0AAW0G453_9APHY</name>
<evidence type="ECO:0000313" key="2">
    <source>
        <dbReference type="EMBL" id="KAK7684342.1"/>
    </source>
</evidence>
<feature type="region of interest" description="Disordered" evidence="1">
    <location>
        <begin position="1"/>
        <end position="206"/>
    </location>
</feature>
<reference evidence="2 3" key="1">
    <citation type="submission" date="2022-09" db="EMBL/GenBank/DDBJ databases">
        <authorList>
            <person name="Palmer J.M."/>
        </authorList>
    </citation>
    <scope>NUCLEOTIDE SEQUENCE [LARGE SCALE GENOMIC DNA]</scope>
    <source>
        <strain evidence="2 3">DSM 7382</strain>
    </source>
</reference>
<organism evidence="2 3">
    <name type="scientific">Cerrena zonata</name>
    <dbReference type="NCBI Taxonomy" id="2478898"/>
    <lineage>
        <taxon>Eukaryota</taxon>
        <taxon>Fungi</taxon>
        <taxon>Dikarya</taxon>
        <taxon>Basidiomycota</taxon>
        <taxon>Agaricomycotina</taxon>
        <taxon>Agaricomycetes</taxon>
        <taxon>Polyporales</taxon>
        <taxon>Cerrenaceae</taxon>
        <taxon>Cerrena</taxon>
    </lineage>
</organism>
<keyword evidence="3" id="KW-1185">Reference proteome</keyword>
<comment type="caution">
    <text evidence="2">The sequence shown here is derived from an EMBL/GenBank/DDBJ whole genome shotgun (WGS) entry which is preliminary data.</text>
</comment>
<accession>A0AAW0G453</accession>
<evidence type="ECO:0000313" key="3">
    <source>
        <dbReference type="Proteomes" id="UP001385951"/>
    </source>
</evidence>
<gene>
    <name evidence="2" type="ORF">QCA50_012666</name>
</gene>
<feature type="compositionally biased region" description="Polar residues" evidence="1">
    <location>
        <begin position="121"/>
        <end position="135"/>
    </location>
</feature>
<protein>
    <submittedName>
        <fullName evidence="2">Uncharacterized protein</fullName>
    </submittedName>
</protein>
<dbReference type="Proteomes" id="UP001385951">
    <property type="component" value="Unassembled WGS sequence"/>
</dbReference>
<feature type="compositionally biased region" description="Polar residues" evidence="1">
    <location>
        <begin position="27"/>
        <end position="42"/>
    </location>
</feature>
<sequence>MRQRMGGDGLPNLNPPYHMYAPETHTEGSVSQGPAHMNQQGYGNVHFAPGPHPAAVNNLPPGNLDPSLAGAGPPNTIFRPSVLRPAPWSQPGYRNHLPNVPEYPTHTPQGSPPAHPVPSMVPSQANPVRGYSSTGDPVPPPNPSWIHNTPSTPPSRKRSRMQSSSPHHSVSPKKKQARRKADIQSPSKSAKAKFSKAHKKEDPDSMFRYSEDDLTLLHESILGVDSQHIKDFG</sequence>
<proteinExistence type="predicted"/>
<dbReference type="EMBL" id="JASBNA010000026">
    <property type="protein sequence ID" value="KAK7684342.1"/>
    <property type="molecule type" value="Genomic_DNA"/>
</dbReference>
<evidence type="ECO:0000256" key="1">
    <source>
        <dbReference type="SAM" id="MobiDB-lite"/>
    </source>
</evidence>